<feature type="short sequence motif" description="Histidine triad motif" evidence="2 3">
    <location>
        <begin position="97"/>
        <end position="101"/>
    </location>
</feature>
<name>A0A4Z0W644_9GAMM</name>
<dbReference type="Pfam" id="PF11969">
    <property type="entry name" value="DcpS_C"/>
    <property type="match status" value="1"/>
</dbReference>
<reference evidence="5 6" key="1">
    <citation type="submission" date="2019-04" db="EMBL/GenBank/DDBJ databases">
        <title>Natronospirillum operosus gen. nov., sp. nov., a haloalkaliphilic satellite isolated from decaying biomass of laboratory culture of cyanobacterium Geitlerinema sp. and proposal of Natronospirillaceae fam. nov. and Saccharospirillaceae fam. nov.</title>
        <authorList>
            <person name="Kevbrin V."/>
            <person name="Boltyanskaya Y."/>
            <person name="Koziaeva V."/>
            <person name="Grouzdev D.S."/>
            <person name="Park M."/>
            <person name="Cho J."/>
        </authorList>
    </citation>
    <scope>NUCLEOTIDE SEQUENCE [LARGE SCALE GENOMIC DNA]</scope>
    <source>
        <strain evidence="5 6">G-116</strain>
    </source>
</reference>
<evidence type="ECO:0000313" key="5">
    <source>
        <dbReference type="EMBL" id="TGG93264.1"/>
    </source>
</evidence>
<gene>
    <name evidence="5" type="ORF">E4656_09405</name>
</gene>
<evidence type="ECO:0000256" key="2">
    <source>
        <dbReference type="PIRSR" id="PIRSR601310-3"/>
    </source>
</evidence>
<dbReference type="Proteomes" id="UP000297475">
    <property type="component" value="Unassembled WGS sequence"/>
</dbReference>
<dbReference type="Gene3D" id="3.30.428.10">
    <property type="entry name" value="HIT-like"/>
    <property type="match status" value="1"/>
</dbReference>
<evidence type="ECO:0000259" key="4">
    <source>
        <dbReference type="PROSITE" id="PS51084"/>
    </source>
</evidence>
<dbReference type="PROSITE" id="PS51084">
    <property type="entry name" value="HIT_2"/>
    <property type="match status" value="1"/>
</dbReference>
<evidence type="ECO:0000256" key="1">
    <source>
        <dbReference type="PIRSR" id="PIRSR601310-1"/>
    </source>
</evidence>
<keyword evidence="6" id="KW-1185">Reference proteome</keyword>
<dbReference type="InterPro" id="IPR036265">
    <property type="entry name" value="HIT-like_sf"/>
</dbReference>
<feature type="active site" description="Tele-AMP-histidine intermediate" evidence="1">
    <location>
        <position position="99"/>
    </location>
</feature>
<dbReference type="OrthoDB" id="9784774at2"/>
<dbReference type="CDD" id="cd01276">
    <property type="entry name" value="PKCI_related"/>
    <property type="match status" value="1"/>
</dbReference>
<accession>A0A4Z0W644</accession>
<dbReference type="InterPro" id="IPR011146">
    <property type="entry name" value="HIT-like"/>
</dbReference>
<dbReference type="EMBL" id="SRMF01000003">
    <property type="protein sequence ID" value="TGG93264.1"/>
    <property type="molecule type" value="Genomic_DNA"/>
</dbReference>
<sequence length="114" mass="12796">MTDCLFCKIVAGDIPADIVYRDDIMTVFRDINPRARVHLLAIPNHHVESLDELTAEDASWVGHITRMLPIVARESGLTQGFRTVVNTGVGGGQEVYHLHYHILGDVRDADWRGF</sequence>
<comment type="caution">
    <text evidence="5">The sequence shown here is derived from an EMBL/GenBank/DDBJ whole genome shotgun (WGS) entry which is preliminary data.</text>
</comment>
<evidence type="ECO:0000313" key="6">
    <source>
        <dbReference type="Proteomes" id="UP000297475"/>
    </source>
</evidence>
<dbReference type="InterPro" id="IPR001310">
    <property type="entry name" value="Histidine_triad_HIT"/>
</dbReference>
<dbReference type="GO" id="GO:0003824">
    <property type="term" value="F:catalytic activity"/>
    <property type="evidence" value="ECO:0007669"/>
    <property type="project" value="InterPro"/>
</dbReference>
<organism evidence="5 6">
    <name type="scientific">Natronospirillum operosum</name>
    <dbReference type="NCBI Taxonomy" id="2759953"/>
    <lineage>
        <taxon>Bacteria</taxon>
        <taxon>Pseudomonadati</taxon>
        <taxon>Pseudomonadota</taxon>
        <taxon>Gammaproteobacteria</taxon>
        <taxon>Oceanospirillales</taxon>
        <taxon>Natronospirillaceae</taxon>
        <taxon>Natronospirillum</taxon>
    </lineage>
</organism>
<evidence type="ECO:0000256" key="3">
    <source>
        <dbReference type="PROSITE-ProRule" id="PRU00464"/>
    </source>
</evidence>
<dbReference type="PANTHER" id="PTHR23089">
    <property type="entry name" value="HISTIDINE TRIAD HIT PROTEIN"/>
    <property type="match status" value="1"/>
</dbReference>
<feature type="domain" description="HIT" evidence="4">
    <location>
        <begin position="5"/>
        <end position="113"/>
    </location>
</feature>
<dbReference type="SUPFAM" id="SSF54197">
    <property type="entry name" value="HIT-like"/>
    <property type="match status" value="1"/>
</dbReference>
<proteinExistence type="predicted"/>
<protein>
    <submittedName>
        <fullName evidence="5">Histidine triad nucleotide-binding protein</fullName>
    </submittedName>
</protein>
<dbReference type="RefSeq" id="WP_135482974.1">
    <property type="nucleotide sequence ID" value="NZ_SRMF01000003.1"/>
</dbReference>
<dbReference type="AlphaFoldDB" id="A0A4Z0W644"/>
<dbReference type="PRINTS" id="PR00332">
    <property type="entry name" value="HISTRIAD"/>
</dbReference>